<dbReference type="Pfam" id="PF20655">
    <property type="entry name" value="Vps52_C"/>
    <property type="match status" value="1"/>
</dbReference>
<evidence type="ECO:0000313" key="9">
    <source>
        <dbReference type="EMBL" id="KAF1952358.1"/>
    </source>
</evidence>
<organism evidence="9 10">
    <name type="scientific">Byssothecium circinans</name>
    <dbReference type="NCBI Taxonomy" id="147558"/>
    <lineage>
        <taxon>Eukaryota</taxon>
        <taxon>Fungi</taxon>
        <taxon>Dikarya</taxon>
        <taxon>Ascomycota</taxon>
        <taxon>Pezizomycotina</taxon>
        <taxon>Dothideomycetes</taxon>
        <taxon>Pleosporomycetidae</taxon>
        <taxon>Pleosporales</taxon>
        <taxon>Massarineae</taxon>
        <taxon>Massarinaceae</taxon>
        <taxon>Byssothecium</taxon>
    </lineage>
</organism>
<evidence type="ECO:0000256" key="3">
    <source>
        <dbReference type="ARBA" id="ARBA00022448"/>
    </source>
</evidence>
<feature type="region of interest" description="Disordered" evidence="6">
    <location>
        <begin position="1"/>
        <end position="93"/>
    </location>
</feature>
<dbReference type="GO" id="GO:0006896">
    <property type="term" value="P:Golgi to vacuole transport"/>
    <property type="evidence" value="ECO:0007669"/>
    <property type="project" value="TreeGrafter"/>
</dbReference>
<feature type="domain" description="Vps52 C-terminal" evidence="8">
    <location>
        <begin position="357"/>
        <end position="680"/>
    </location>
</feature>
<dbReference type="InterPro" id="IPR007258">
    <property type="entry name" value="Vps52"/>
</dbReference>
<name>A0A6A5TJ11_9PLEO</name>
<dbReference type="OrthoDB" id="19482at2759"/>
<feature type="domain" description="Vps52 coiled-coil" evidence="7">
    <location>
        <begin position="168"/>
        <end position="339"/>
    </location>
</feature>
<dbReference type="AlphaFoldDB" id="A0A6A5TJ11"/>
<evidence type="ECO:0000256" key="6">
    <source>
        <dbReference type="SAM" id="MobiDB-lite"/>
    </source>
</evidence>
<dbReference type="GO" id="GO:0000938">
    <property type="term" value="C:GARP complex"/>
    <property type="evidence" value="ECO:0007669"/>
    <property type="project" value="TreeGrafter"/>
</dbReference>
<reference evidence="9" key="1">
    <citation type="journal article" date="2020" name="Stud. Mycol.">
        <title>101 Dothideomycetes genomes: a test case for predicting lifestyles and emergence of pathogens.</title>
        <authorList>
            <person name="Haridas S."/>
            <person name="Albert R."/>
            <person name="Binder M."/>
            <person name="Bloem J."/>
            <person name="Labutti K."/>
            <person name="Salamov A."/>
            <person name="Andreopoulos B."/>
            <person name="Baker S."/>
            <person name="Barry K."/>
            <person name="Bills G."/>
            <person name="Bluhm B."/>
            <person name="Cannon C."/>
            <person name="Castanera R."/>
            <person name="Culley D."/>
            <person name="Daum C."/>
            <person name="Ezra D."/>
            <person name="Gonzalez J."/>
            <person name="Henrissat B."/>
            <person name="Kuo A."/>
            <person name="Liang C."/>
            <person name="Lipzen A."/>
            <person name="Lutzoni F."/>
            <person name="Magnuson J."/>
            <person name="Mondo S."/>
            <person name="Nolan M."/>
            <person name="Ohm R."/>
            <person name="Pangilinan J."/>
            <person name="Park H.-J."/>
            <person name="Ramirez L."/>
            <person name="Alfaro M."/>
            <person name="Sun H."/>
            <person name="Tritt A."/>
            <person name="Yoshinaga Y."/>
            <person name="Zwiers L.-H."/>
            <person name="Turgeon B."/>
            <person name="Goodwin S."/>
            <person name="Spatafora J."/>
            <person name="Crous P."/>
            <person name="Grigoriev I."/>
        </authorList>
    </citation>
    <scope>NUCLEOTIDE SEQUENCE</scope>
    <source>
        <strain evidence="9">CBS 675.92</strain>
    </source>
</reference>
<feature type="compositionally biased region" description="Pro residues" evidence="6">
    <location>
        <begin position="29"/>
        <end position="48"/>
    </location>
</feature>
<evidence type="ECO:0000256" key="2">
    <source>
        <dbReference type="ARBA" id="ARBA00008180"/>
    </source>
</evidence>
<evidence type="ECO:0000259" key="7">
    <source>
        <dbReference type="Pfam" id="PF04129"/>
    </source>
</evidence>
<comment type="subcellular location">
    <subcellularLocation>
        <location evidence="1">Golgi apparatus</location>
        <location evidence="1">trans-Golgi network</location>
    </subcellularLocation>
</comment>
<sequence>MWGLDRITANSTLSGTSTPPRRDSYSPAPRRPYPSGPSGPGPLPPRPGLLPRSSSLSLVSPNASSTSLPLGSRAPNGSGRRPPNGTGPTDVADPLQVLKSIMGGPPRKPVEINGHLDADIASKPEEVELDIDFGGLSLNDFARESTTEARQSSSVHTYSAQSVEEFDKERDRFEDLHKSIIACDEVLRSVETYLTNFQSDLGAVSAEIESLQNRSIALNTKLENRRVVEKILGPAVEDISISPAVVRKIAEGPVDEGFVRALAEVEKRSKIVSAKTKEQPDLKALEDIKPLLKDLIIRASERIRDYLVAQIKAIRSPSMNAQVIQQQAFLKYKDLYAFLAKHQPELASQICQAYVFTMRWYYLNSFTRYRTSLDKLKLHVLDTYDVLGEDPSAKRSNALLGGKRGAAPSAYDAFTLGRRVDLLKTSTMSALPAHIAEEEKQSHHLETPFRSFNLALIDNASFEYTFLTTYFSPSQTHHAILRTFAAIFEPTFALGQALTKQLVENTTDTLGVLLCVRLNQHLAFELQRRKVPAVEGYINATNMLLWPRFQRILDLHCTSLQKLTSSLPTRPSTGATLLSSAAATANSTAPTPLTQKFANLLHGILALSSEAGDDEPVSVSVARLRSEYEVYLNRMGKGISDARKRERFLCNNYSLVCTILTDVEGRLGEDTKAHFEGLRDAFDK</sequence>
<accession>A0A6A5TJ11</accession>
<dbReference type="InterPro" id="IPR048361">
    <property type="entry name" value="Vps52_C"/>
</dbReference>
<dbReference type="GO" id="GO:0032456">
    <property type="term" value="P:endocytic recycling"/>
    <property type="evidence" value="ECO:0007669"/>
    <property type="project" value="TreeGrafter"/>
</dbReference>
<gene>
    <name evidence="9" type="ORF">CC80DRAFT_527890</name>
</gene>
<feature type="compositionally biased region" description="Low complexity" evidence="6">
    <location>
        <begin position="49"/>
        <end position="68"/>
    </location>
</feature>
<evidence type="ECO:0000259" key="8">
    <source>
        <dbReference type="Pfam" id="PF20655"/>
    </source>
</evidence>
<dbReference type="InterPro" id="IPR048319">
    <property type="entry name" value="Vps52_CC"/>
</dbReference>
<keyword evidence="5" id="KW-0333">Golgi apparatus</keyword>
<dbReference type="GO" id="GO:0019905">
    <property type="term" value="F:syntaxin binding"/>
    <property type="evidence" value="ECO:0007669"/>
    <property type="project" value="TreeGrafter"/>
</dbReference>
<dbReference type="GO" id="GO:0005829">
    <property type="term" value="C:cytosol"/>
    <property type="evidence" value="ECO:0007669"/>
    <property type="project" value="GOC"/>
</dbReference>
<dbReference type="GO" id="GO:0042147">
    <property type="term" value="P:retrograde transport, endosome to Golgi"/>
    <property type="evidence" value="ECO:0007669"/>
    <property type="project" value="TreeGrafter"/>
</dbReference>
<evidence type="ECO:0000256" key="4">
    <source>
        <dbReference type="ARBA" id="ARBA00022927"/>
    </source>
</evidence>
<keyword evidence="3" id="KW-0813">Transport</keyword>
<evidence type="ECO:0000256" key="5">
    <source>
        <dbReference type="ARBA" id="ARBA00023034"/>
    </source>
</evidence>
<dbReference type="GO" id="GO:0015031">
    <property type="term" value="P:protein transport"/>
    <property type="evidence" value="ECO:0007669"/>
    <property type="project" value="UniProtKB-KW"/>
</dbReference>
<proteinExistence type="inferred from homology"/>
<keyword evidence="10" id="KW-1185">Reference proteome</keyword>
<protein>
    <submittedName>
        <fullName evidence="9">Vps52-domain-containing protein</fullName>
    </submittedName>
</protein>
<dbReference type="EMBL" id="ML977011">
    <property type="protein sequence ID" value="KAF1952358.1"/>
    <property type="molecule type" value="Genomic_DNA"/>
</dbReference>
<comment type="similarity">
    <text evidence="2">Belongs to the VPS52 family.</text>
</comment>
<dbReference type="Pfam" id="PF04129">
    <property type="entry name" value="Vps52_CC"/>
    <property type="match status" value="1"/>
</dbReference>
<feature type="compositionally biased region" description="Polar residues" evidence="6">
    <location>
        <begin position="8"/>
        <end position="18"/>
    </location>
</feature>
<dbReference type="PANTHER" id="PTHR14190:SF7">
    <property type="entry name" value="VACUOLAR PROTEIN SORTING-ASSOCIATED PROTEIN 52 HOMOLOG"/>
    <property type="match status" value="1"/>
</dbReference>
<dbReference type="Proteomes" id="UP000800035">
    <property type="component" value="Unassembled WGS sequence"/>
</dbReference>
<evidence type="ECO:0000313" key="10">
    <source>
        <dbReference type="Proteomes" id="UP000800035"/>
    </source>
</evidence>
<evidence type="ECO:0000256" key="1">
    <source>
        <dbReference type="ARBA" id="ARBA00004601"/>
    </source>
</evidence>
<dbReference type="PANTHER" id="PTHR14190">
    <property type="entry name" value="SUPPRESSOR OF ACTIN MUTATIONS 2/VACUOLAR PROTEIN SORTING 52"/>
    <property type="match status" value="1"/>
</dbReference>
<keyword evidence="4" id="KW-0653">Protein transport</keyword>